<keyword evidence="1" id="KW-0808">Transferase</keyword>
<reference evidence="1 2" key="1">
    <citation type="journal article" date="2023" name="BMC Biol.">
        <title>The compact genome of the sponge Oopsacas minuta (Hexactinellida) is lacking key metazoan core genes.</title>
        <authorList>
            <person name="Santini S."/>
            <person name="Schenkelaars Q."/>
            <person name="Jourda C."/>
            <person name="Duchesne M."/>
            <person name="Belahbib H."/>
            <person name="Rocher C."/>
            <person name="Selva M."/>
            <person name="Riesgo A."/>
            <person name="Vervoort M."/>
            <person name="Leys S.P."/>
            <person name="Kodjabachian L."/>
            <person name="Le Bivic A."/>
            <person name="Borchiellini C."/>
            <person name="Claverie J.M."/>
            <person name="Renard E."/>
        </authorList>
    </citation>
    <scope>NUCLEOTIDE SEQUENCE [LARGE SCALE GENOMIC DNA]</scope>
    <source>
        <strain evidence="1">SPO-2</strain>
    </source>
</reference>
<proteinExistence type="predicted"/>
<dbReference type="EMBL" id="JAKMXF010000315">
    <property type="protein sequence ID" value="KAI6650009.1"/>
    <property type="molecule type" value="Genomic_DNA"/>
</dbReference>
<gene>
    <name evidence="1" type="ORF">LOD99_6224</name>
</gene>
<dbReference type="Pfam" id="PF15785">
    <property type="entry name" value="SMG1"/>
    <property type="match status" value="1"/>
</dbReference>
<accession>A0AAV7JMI2</accession>
<evidence type="ECO:0000313" key="2">
    <source>
        <dbReference type="Proteomes" id="UP001165289"/>
    </source>
</evidence>
<keyword evidence="1" id="KW-0418">Kinase</keyword>
<organism evidence="1 2">
    <name type="scientific">Oopsacas minuta</name>
    <dbReference type="NCBI Taxonomy" id="111878"/>
    <lineage>
        <taxon>Eukaryota</taxon>
        <taxon>Metazoa</taxon>
        <taxon>Porifera</taxon>
        <taxon>Hexactinellida</taxon>
        <taxon>Hexasterophora</taxon>
        <taxon>Lyssacinosida</taxon>
        <taxon>Leucopsacidae</taxon>
        <taxon>Oopsacas</taxon>
    </lineage>
</organism>
<name>A0AAV7JMI2_9METZ</name>
<sequence length="417" mass="48725">MMRRRFVLQSDNTNFLPEHFKAIMTFILQGITPNRQSSDEWLGKMFRSCLIQHSSLLTRYEKMLISNTASNCDALLWYWAVFQCAHYCVHNKLQTFLGDPNKTFLTIESVLRNYLSDFELTTASEVKAENAFVYSGSNSSGLGPRHYTIYLRGILLLQFLEHLEKLVHNSYFGSIILSSTCKNSRKFFNKNISTCQEWFSRIHPSIMKMATLSGLPAMAVRCGFFQLESYQDQNNKCDLFLLAEALIFLKAYFILEGLGISHCLNRATWFQGTIFEARGNYECALKHYRTVICGDFRTPGSTDSWHSGTKVYMFCIKRLVQCFFSLGNFEELNLYFASEENKITYPNLSDFSLHNSELNTHLKQVKFNLIGRNIFRLILHSQLLIRQLRQFFNRESILTFYICKTNIFDYRRNIYHV</sequence>
<dbReference type="InterPro" id="IPR031559">
    <property type="entry name" value="SMG1"/>
</dbReference>
<evidence type="ECO:0000313" key="1">
    <source>
        <dbReference type="EMBL" id="KAI6650009.1"/>
    </source>
</evidence>
<keyword evidence="2" id="KW-1185">Reference proteome</keyword>
<dbReference type="GO" id="GO:0000184">
    <property type="term" value="P:nuclear-transcribed mRNA catabolic process, nonsense-mediated decay"/>
    <property type="evidence" value="ECO:0007669"/>
    <property type="project" value="InterPro"/>
</dbReference>
<comment type="caution">
    <text evidence="1">The sequence shown here is derived from an EMBL/GenBank/DDBJ whole genome shotgun (WGS) entry which is preliminary data.</text>
</comment>
<dbReference type="GO" id="GO:0004674">
    <property type="term" value="F:protein serine/threonine kinase activity"/>
    <property type="evidence" value="ECO:0007669"/>
    <property type="project" value="InterPro"/>
</dbReference>
<dbReference type="Proteomes" id="UP001165289">
    <property type="component" value="Unassembled WGS sequence"/>
</dbReference>
<protein>
    <submittedName>
        <fullName evidence="1">Serine/threonine-protein kinase SMG1-like</fullName>
    </submittedName>
</protein>
<dbReference type="AlphaFoldDB" id="A0AAV7JMI2"/>